<evidence type="ECO:0000313" key="3">
    <source>
        <dbReference type="Proteomes" id="UP000265703"/>
    </source>
</evidence>
<proteinExistence type="predicted"/>
<dbReference type="PROSITE" id="PS50011">
    <property type="entry name" value="PROTEIN_KINASE_DOM"/>
    <property type="match status" value="1"/>
</dbReference>
<organism evidence="2 3">
    <name type="scientific">Glomus cerebriforme</name>
    <dbReference type="NCBI Taxonomy" id="658196"/>
    <lineage>
        <taxon>Eukaryota</taxon>
        <taxon>Fungi</taxon>
        <taxon>Fungi incertae sedis</taxon>
        <taxon>Mucoromycota</taxon>
        <taxon>Glomeromycotina</taxon>
        <taxon>Glomeromycetes</taxon>
        <taxon>Glomerales</taxon>
        <taxon>Glomeraceae</taxon>
        <taxon>Glomus</taxon>
    </lineage>
</organism>
<dbReference type="AlphaFoldDB" id="A0A397S8V0"/>
<dbReference type="GO" id="GO:0005524">
    <property type="term" value="F:ATP binding"/>
    <property type="evidence" value="ECO:0007669"/>
    <property type="project" value="InterPro"/>
</dbReference>
<dbReference type="InterPro" id="IPR000719">
    <property type="entry name" value="Prot_kinase_dom"/>
</dbReference>
<feature type="domain" description="Protein kinase" evidence="1">
    <location>
        <begin position="9"/>
        <end position="64"/>
    </location>
</feature>
<dbReference type="SUPFAM" id="SSF56112">
    <property type="entry name" value="Protein kinase-like (PK-like)"/>
    <property type="match status" value="1"/>
</dbReference>
<dbReference type="GO" id="GO:0004672">
    <property type="term" value="F:protein kinase activity"/>
    <property type="evidence" value="ECO:0007669"/>
    <property type="project" value="InterPro"/>
</dbReference>
<gene>
    <name evidence="2" type="ORF">C1645_794818</name>
</gene>
<dbReference type="InterPro" id="IPR011009">
    <property type="entry name" value="Kinase-like_dom_sf"/>
</dbReference>
<keyword evidence="3" id="KW-1185">Reference proteome</keyword>
<evidence type="ECO:0000313" key="2">
    <source>
        <dbReference type="EMBL" id="RIA79151.1"/>
    </source>
</evidence>
<dbReference type="Gene3D" id="3.30.200.20">
    <property type="entry name" value="Phosphorylase Kinase, domain 1"/>
    <property type="match status" value="1"/>
</dbReference>
<dbReference type="Proteomes" id="UP000265703">
    <property type="component" value="Unassembled WGS sequence"/>
</dbReference>
<dbReference type="EMBL" id="QKYT01001511">
    <property type="protein sequence ID" value="RIA79151.1"/>
    <property type="molecule type" value="Genomic_DNA"/>
</dbReference>
<dbReference type="OrthoDB" id="2376918at2759"/>
<sequence length="64" mass="7552">MKWISYFQITNLKKLAEGGFGIIYKAIWGKNKTIAVKRIKSSQKISKEFLNEVIYLNHNFIKIF</sequence>
<protein>
    <recommendedName>
        <fullName evidence="1">Protein kinase domain-containing protein</fullName>
    </recommendedName>
</protein>
<evidence type="ECO:0000259" key="1">
    <source>
        <dbReference type="PROSITE" id="PS50011"/>
    </source>
</evidence>
<name>A0A397S8V0_9GLOM</name>
<accession>A0A397S8V0</accession>
<comment type="caution">
    <text evidence="2">The sequence shown here is derived from an EMBL/GenBank/DDBJ whole genome shotgun (WGS) entry which is preliminary data.</text>
</comment>
<reference evidence="2 3" key="1">
    <citation type="submission" date="2018-06" db="EMBL/GenBank/DDBJ databases">
        <title>Comparative genomics reveals the genomic features of Rhizophagus irregularis, R. cerebriforme, R. diaphanum and Gigaspora rosea, and their symbiotic lifestyle signature.</title>
        <authorList>
            <person name="Morin E."/>
            <person name="San Clemente H."/>
            <person name="Chen E.C.H."/>
            <person name="De La Providencia I."/>
            <person name="Hainaut M."/>
            <person name="Kuo A."/>
            <person name="Kohler A."/>
            <person name="Murat C."/>
            <person name="Tang N."/>
            <person name="Roy S."/>
            <person name="Loubradou J."/>
            <person name="Henrissat B."/>
            <person name="Grigoriev I.V."/>
            <person name="Corradi N."/>
            <person name="Roux C."/>
            <person name="Martin F.M."/>
        </authorList>
    </citation>
    <scope>NUCLEOTIDE SEQUENCE [LARGE SCALE GENOMIC DNA]</scope>
    <source>
        <strain evidence="2 3">DAOM 227022</strain>
    </source>
</reference>